<keyword evidence="3" id="KW-1185">Reference proteome</keyword>
<dbReference type="Proteomes" id="UP000282386">
    <property type="component" value="Chromosome"/>
</dbReference>
<proteinExistence type="predicted"/>
<gene>
    <name evidence="2" type="ORF">NCTC10207_02289</name>
    <name evidence="1" type="ORF">RA11412_0309</name>
</gene>
<dbReference type="RefSeq" id="WP_023133130.1">
    <property type="nucleotide sequence ID" value="NZ_CAJPQC010000019.1"/>
</dbReference>
<name>A0A2Z5QW25_9MICC</name>
<reference evidence="2 4" key="2">
    <citation type="submission" date="2018-12" db="EMBL/GenBank/DDBJ databases">
        <authorList>
            <consortium name="Pathogen Informatics"/>
        </authorList>
    </citation>
    <scope>NUCLEOTIDE SEQUENCE [LARGE SCALE GENOMIC DNA]</scope>
    <source>
        <strain evidence="2 4">NCTC10207</strain>
    </source>
</reference>
<evidence type="ECO:0000313" key="4">
    <source>
        <dbReference type="Proteomes" id="UP000282386"/>
    </source>
</evidence>
<dbReference type="Proteomes" id="UP000250241">
    <property type="component" value="Chromosome"/>
</dbReference>
<dbReference type="GeneID" id="93862896"/>
<evidence type="ECO:0000313" key="2">
    <source>
        <dbReference type="EMBL" id="VEI24856.1"/>
    </source>
</evidence>
<dbReference type="EMBL" id="LR134479">
    <property type="protein sequence ID" value="VEI24856.1"/>
    <property type="molecule type" value="Genomic_DNA"/>
</dbReference>
<sequence>MQYTKADIRKVGSFEETTSGLWFGAYRDIFAGRLFFQFSL</sequence>
<protein>
    <submittedName>
        <fullName evidence="1">Uncharacterized protein</fullName>
    </submittedName>
</protein>
<dbReference type="EMBL" id="AP017895">
    <property type="protein sequence ID" value="BAV86608.1"/>
    <property type="molecule type" value="Genomic_DNA"/>
</dbReference>
<organism evidence="1 3">
    <name type="scientific">Rothia aeria</name>
    <dbReference type="NCBI Taxonomy" id="172042"/>
    <lineage>
        <taxon>Bacteria</taxon>
        <taxon>Bacillati</taxon>
        <taxon>Actinomycetota</taxon>
        <taxon>Actinomycetes</taxon>
        <taxon>Micrococcales</taxon>
        <taxon>Micrococcaceae</taxon>
        <taxon>Rothia</taxon>
    </lineage>
</organism>
<reference evidence="1 3" key="1">
    <citation type="submission" date="2016-10" db="EMBL/GenBank/DDBJ databases">
        <title>Genome sequence of Rothia aeria strain JCM11412.</title>
        <authorList>
            <person name="Nambu T."/>
        </authorList>
    </citation>
    <scope>NUCLEOTIDE SEQUENCE [LARGE SCALE GENOMIC DNA]</scope>
    <source>
        <strain evidence="1 3">JCM 11412</strain>
    </source>
</reference>
<dbReference type="AlphaFoldDB" id="A0A2Z5QW25"/>
<evidence type="ECO:0000313" key="3">
    <source>
        <dbReference type="Proteomes" id="UP000250241"/>
    </source>
</evidence>
<accession>A0A2Z5QW25</accession>
<dbReference type="KEGG" id="raj:RA11412_0309"/>
<evidence type="ECO:0000313" key="1">
    <source>
        <dbReference type="EMBL" id="BAV86608.1"/>
    </source>
</evidence>